<gene>
    <name evidence="4" type="primary">LOC107426530</name>
</gene>
<dbReference type="Gene3D" id="1.10.8.850">
    <property type="entry name" value="Histone-lysine N methyltransferase , C-terminal domain-like"/>
    <property type="match status" value="1"/>
</dbReference>
<name>A0A6P4ASP8_ZIZJJ</name>
<dbReference type="InterPro" id="IPR018848">
    <property type="entry name" value="WIYLD_domain"/>
</dbReference>
<evidence type="ECO:0000256" key="1">
    <source>
        <dbReference type="SAM" id="MobiDB-lite"/>
    </source>
</evidence>
<keyword evidence="3" id="KW-1185">Reference proteome</keyword>
<dbReference type="Proteomes" id="UP001652623">
    <property type="component" value="Chromosome 9"/>
</dbReference>
<reference evidence="4" key="1">
    <citation type="submission" date="2025-08" db="UniProtKB">
        <authorList>
            <consortium name="RefSeq"/>
        </authorList>
    </citation>
    <scope>IDENTIFICATION</scope>
    <source>
        <tissue evidence="4">Seedling</tissue>
    </source>
</reference>
<dbReference type="Pfam" id="PF10440">
    <property type="entry name" value="WIYLD"/>
    <property type="match status" value="1"/>
</dbReference>
<dbReference type="PANTHER" id="PTHR34271:SF1">
    <property type="entry name" value="NUCLEOLAR HISTONE METHYLTRANSFERASE-RELATED PROTEIN"/>
    <property type="match status" value="1"/>
</dbReference>
<feature type="compositionally biased region" description="Polar residues" evidence="1">
    <location>
        <begin position="91"/>
        <end position="138"/>
    </location>
</feature>
<evidence type="ECO:0000313" key="4">
    <source>
        <dbReference type="RefSeq" id="XP_015892212.2"/>
    </source>
</evidence>
<dbReference type="InParanoid" id="A0A6P4ASP8"/>
<dbReference type="GeneID" id="107426530"/>
<feature type="compositionally biased region" description="Basic and acidic residues" evidence="1">
    <location>
        <begin position="148"/>
        <end position="163"/>
    </location>
</feature>
<evidence type="ECO:0000313" key="3">
    <source>
        <dbReference type="Proteomes" id="UP001652623"/>
    </source>
</evidence>
<dbReference type="InterPro" id="IPR043017">
    <property type="entry name" value="WIYLD_dom_sf"/>
</dbReference>
<sequence length="254" mass="28061">MPPRRRTRKGDRRLDAALDAMALLGFPDKLVSQTINELLKVYGKDGWVFIEECSYLVLIDALVEKQKEVSKEQASSLENGAGSMEDIESSAAGSSNGVRISTTCSMPEDNNSSKTYDTLEAPSQTSGAQDSVTLTNDSAPKECIPPAEEERRSPGEIKLDQSSRRKKAHFVLGNNAKDSGTDKNGRTKTQKLEGGVPIQSHRPCHGWISDDDDDDEDLVELSPEPLPQHLENLFIGSCSKKKRKSRWDVRPEDM</sequence>
<dbReference type="KEGG" id="zju:107426530"/>
<feature type="compositionally biased region" description="Acidic residues" evidence="1">
    <location>
        <begin position="209"/>
        <end position="219"/>
    </location>
</feature>
<dbReference type="AlphaFoldDB" id="A0A6P4ASP8"/>
<dbReference type="RefSeq" id="XP_015892212.2">
    <property type="nucleotide sequence ID" value="XM_016036726.4"/>
</dbReference>
<proteinExistence type="predicted"/>
<accession>A0A6P4ASP8</accession>
<dbReference type="FunCoup" id="A0A6P4ASP8">
    <property type="interactions" value="1"/>
</dbReference>
<evidence type="ECO:0000259" key="2">
    <source>
        <dbReference type="Pfam" id="PF10440"/>
    </source>
</evidence>
<protein>
    <submittedName>
        <fullName evidence="4">Uncharacterized protein LOC107426530</fullName>
    </submittedName>
</protein>
<feature type="region of interest" description="Disordered" evidence="1">
    <location>
        <begin position="74"/>
        <end position="221"/>
    </location>
</feature>
<organism evidence="3 4">
    <name type="scientific">Ziziphus jujuba</name>
    <name type="common">Chinese jujube</name>
    <name type="synonym">Ziziphus sativa</name>
    <dbReference type="NCBI Taxonomy" id="326968"/>
    <lineage>
        <taxon>Eukaryota</taxon>
        <taxon>Viridiplantae</taxon>
        <taxon>Streptophyta</taxon>
        <taxon>Embryophyta</taxon>
        <taxon>Tracheophyta</taxon>
        <taxon>Spermatophyta</taxon>
        <taxon>Magnoliopsida</taxon>
        <taxon>eudicotyledons</taxon>
        <taxon>Gunneridae</taxon>
        <taxon>Pentapetalae</taxon>
        <taxon>rosids</taxon>
        <taxon>fabids</taxon>
        <taxon>Rosales</taxon>
        <taxon>Rhamnaceae</taxon>
        <taxon>Paliureae</taxon>
        <taxon>Ziziphus</taxon>
    </lineage>
</organism>
<dbReference type="PANTHER" id="PTHR34271">
    <property type="entry name" value="NUCLEOLAR HISTONE METHYLTRANSFERASE-RELATED PROTEIN"/>
    <property type="match status" value="1"/>
</dbReference>
<feature type="domain" description="WIYLD" evidence="2">
    <location>
        <begin position="8"/>
        <end position="67"/>
    </location>
</feature>